<accession>A0A916BFP1</accession>
<name>A0A916BFP1_9PROT</name>
<keyword evidence="2" id="KW-1185">Reference proteome</keyword>
<evidence type="ECO:0000313" key="1">
    <source>
        <dbReference type="EMBL" id="CAE6706194.1"/>
    </source>
</evidence>
<sequence length="74" mass="8265">MQRNYTLVDKPAVLELDENIISPSTPSTHTQLATLIFYGIDKHLGGQDLATGPSPLGFQNNLLQRTIQPYKQQQ</sequence>
<organism evidence="1 2">
    <name type="scientific">Candidatus Nitrotoga fabula</name>
    <dbReference type="NCBI Taxonomy" id="2182327"/>
    <lineage>
        <taxon>Bacteria</taxon>
        <taxon>Pseudomonadati</taxon>
        <taxon>Pseudomonadota</taxon>
        <taxon>Betaproteobacteria</taxon>
        <taxon>Nitrosomonadales</taxon>
        <taxon>Gallionellaceae</taxon>
        <taxon>Candidatus Nitrotoga</taxon>
    </lineage>
</organism>
<comment type="caution">
    <text evidence="1">The sequence shown here is derived from an EMBL/GenBank/DDBJ whole genome shotgun (WGS) entry which is preliminary data.</text>
</comment>
<protein>
    <submittedName>
        <fullName evidence="1">Uncharacterized protein</fullName>
    </submittedName>
</protein>
<proteinExistence type="predicted"/>
<gene>
    <name evidence="1" type="ORF">NTGZN8_170039</name>
</gene>
<evidence type="ECO:0000313" key="2">
    <source>
        <dbReference type="Proteomes" id="UP000675882"/>
    </source>
</evidence>
<dbReference type="Proteomes" id="UP000675882">
    <property type="component" value="Unassembled WGS sequence"/>
</dbReference>
<dbReference type="AlphaFoldDB" id="A0A916BFP1"/>
<dbReference type="EMBL" id="CAJNBL010000009">
    <property type="protein sequence ID" value="CAE6706194.1"/>
    <property type="molecule type" value="Genomic_DNA"/>
</dbReference>
<reference evidence="1" key="1">
    <citation type="submission" date="2021-02" db="EMBL/GenBank/DDBJ databases">
        <authorList>
            <person name="Han P."/>
        </authorList>
    </citation>
    <scope>NUCLEOTIDE SEQUENCE</scope>
    <source>
        <strain evidence="1">Candidatus Nitrotoga sp. ZN8</strain>
    </source>
</reference>